<protein>
    <submittedName>
        <fullName evidence="2">Uncharacterized protein</fullName>
    </submittedName>
</protein>
<evidence type="ECO:0000256" key="1">
    <source>
        <dbReference type="SAM" id="Phobius"/>
    </source>
</evidence>
<gene>
    <name evidence="2" type="ORF">PARMNEM_LOCUS979</name>
</gene>
<dbReference type="EMBL" id="CAVLGL010000002">
    <property type="protein sequence ID" value="CAK1578955.1"/>
    <property type="molecule type" value="Genomic_DNA"/>
</dbReference>
<proteinExistence type="predicted"/>
<feature type="transmembrane region" description="Helical" evidence="1">
    <location>
        <begin position="161"/>
        <end position="180"/>
    </location>
</feature>
<keyword evidence="1" id="KW-1133">Transmembrane helix</keyword>
<keyword evidence="1" id="KW-0812">Transmembrane</keyword>
<reference evidence="2 3" key="1">
    <citation type="submission" date="2023-11" db="EMBL/GenBank/DDBJ databases">
        <authorList>
            <person name="Hedman E."/>
            <person name="Englund M."/>
            <person name="Stromberg M."/>
            <person name="Nyberg Akerstrom W."/>
            <person name="Nylinder S."/>
            <person name="Jareborg N."/>
            <person name="Kallberg Y."/>
            <person name="Kronander E."/>
        </authorList>
    </citation>
    <scope>NUCLEOTIDE SEQUENCE [LARGE SCALE GENOMIC DNA]</scope>
</reference>
<name>A0AAV1K7W3_9NEOP</name>
<dbReference type="AlphaFoldDB" id="A0AAV1K7W3"/>
<evidence type="ECO:0000313" key="3">
    <source>
        <dbReference type="Proteomes" id="UP001314205"/>
    </source>
</evidence>
<accession>A0AAV1K7W3</accession>
<dbReference type="Proteomes" id="UP001314205">
    <property type="component" value="Unassembled WGS sequence"/>
</dbReference>
<keyword evidence="1" id="KW-0472">Membrane</keyword>
<evidence type="ECO:0000313" key="2">
    <source>
        <dbReference type="EMBL" id="CAK1578955.1"/>
    </source>
</evidence>
<comment type="caution">
    <text evidence="2">The sequence shown here is derived from an EMBL/GenBank/DDBJ whole genome shotgun (WGS) entry which is preliminary data.</text>
</comment>
<keyword evidence="3" id="KW-1185">Reference proteome</keyword>
<organism evidence="2 3">
    <name type="scientific">Parnassius mnemosyne</name>
    <name type="common">clouded apollo</name>
    <dbReference type="NCBI Taxonomy" id="213953"/>
    <lineage>
        <taxon>Eukaryota</taxon>
        <taxon>Metazoa</taxon>
        <taxon>Ecdysozoa</taxon>
        <taxon>Arthropoda</taxon>
        <taxon>Hexapoda</taxon>
        <taxon>Insecta</taxon>
        <taxon>Pterygota</taxon>
        <taxon>Neoptera</taxon>
        <taxon>Endopterygota</taxon>
        <taxon>Lepidoptera</taxon>
        <taxon>Glossata</taxon>
        <taxon>Ditrysia</taxon>
        <taxon>Papilionoidea</taxon>
        <taxon>Papilionidae</taxon>
        <taxon>Parnassiinae</taxon>
        <taxon>Parnassini</taxon>
        <taxon>Parnassius</taxon>
        <taxon>Driopa</taxon>
    </lineage>
</organism>
<sequence>MADSSNEVIYKELDYTKRNTSLISDVQDRKIPVPHGNALESQVPASSSYIMMDRSQLSGDVDRWIHGESATPVSTGVQRSRIPLVQRSTLTAATTVRTSGLCYALALMMPILRARHYPVWRCSPSAMTNTLEPFFVHLGQICSRIREQFRRLSTEHIVQELFSTAMDIILVVYAIGFLIISMCQSSINET</sequence>